<gene>
    <name evidence="1" type="ORF">SAMN05216353_106106</name>
</gene>
<organism evidence="1 2">
    <name type="scientific">Halobacillus alkaliphilus</name>
    <dbReference type="NCBI Taxonomy" id="396056"/>
    <lineage>
        <taxon>Bacteria</taxon>
        <taxon>Bacillati</taxon>
        <taxon>Bacillota</taxon>
        <taxon>Bacilli</taxon>
        <taxon>Bacillales</taxon>
        <taxon>Bacillaceae</taxon>
        <taxon>Halobacillus</taxon>
    </lineage>
</organism>
<dbReference type="OrthoDB" id="1683573at2"/>
<dbReference type="AlphaFoldDB" id="A0A1I2KY43"/>
<name>A0A1I2KY43_9BACI</name>
<evidence type="ECO:0000313" key="1">
    <source>
        <dbReference type="EMBL" id="SFF71170.1"/>
    </source>
</evidence>
<dbReference type="InterPro" id="IPR025619">
    <property type="entry name" value="YlzJ"/>
</dbReference>
<dbReference type="EMBL" id="FOOG01000006">
    <property type="protein sequence ID" value="SFF71170.1"/>
    <property type="molecule type" value="Genomic_DNA"/>
</dbReference>
<keyword evidence="2" id="KW-1185">Reference proteome</keyword>
<evidence type="ECO:0000313" key="2">
    <source>
        <dbReference type="Proteomes" id="UP000198897"/>
    </source>
</evidence>
<protein>
    <submittedName>
        <fullName evidence="1">YlzJ-like protein</fullName>
    </submittedName>
</protein>
<proteinExistence type="predicted"/>
<dbReference type="Proteomes" id="UP000198897">
    <property type="component" value="Unassembled WGS sequence"/>
</dbReference>
<sequence>MIHYTPLSEYDIFPSHEKEQQIIYNQDKKCSVKCQDMGDGKKQIVQVLSTDPAHYMDPSLQPGQWLDS</sequence>
<reference evidence="2" key="1">
    <citation type="submission" date="2016-10" db="EMBL/GenBank/DDBJ databases">
        <authorList>
            <person name="Varghese N."/>
            <person name="Submissions S."/>
        </authorList>
    </citation>
    <scope>NUCLEOTIDE SEQUENCE [LARGE SCALE GENOMIC DNA]</scope>
    <source>
        <strain evidence="2">FP5</strain>
    </source>
</reference>
<dbReference type="Pfam" id="PF14035">
    <property type="entry name" value="YlzJ"/>
    <property type="match status" value="1"/>
</dbReference>
<accession>A0A1I2KY43</accession>
<dbReference type="RefSeq" id="WP_014643333.1">
    <property type="nucleotide sequence ID" value="NZ_FOOG01000006.1"/>
</dbReference>